<keyword evidence="1" id="KW-0812">Transmembrane</keyword>
<proteinExistence type="predicted"/>
<comment type="caution">
    <text evidence="2">The sequence shown here is derived from an EMBL/GenBank/DDBJ whole genome shotgun (WGS) entry which is preliminary data.</text>
</comment>
<protein>
    <recommendedName>
        <fullName evidence="4">Membrane-associated oxidoreductase</fullName>
    </recommendedName>
</protein>
<dbReference type="Proteomes" id="UP000805614">
    <property type="component" value="Unassembled WGS sequence"/>
</dbReference>
<name>A0ABR7M343_9ACTN</name>
<dbReference type="RefSeq" id="WP_187248183.1">
    <property type="nucleotide sequence ID" value="NZ_BAAAOK010000022.1"/>
</dbReference>
<organism evidence="2 3">
    <name type="scientific">Actinomadura alba</name>
    <dbReference type="NCBI Taxonomy" id="406431"/>
    <lineage>
        <taxon>Bacteria</taxon>
        <taxon>Bacillati</taxon>
        <taxon>Actinomycetota</taxon>
        <taxon>Actinomycetes</taxon>
        <taxon>Streptosporangiales</taxon>
        <taxon>Thermomonosporaceae</taxon>
        <taxon>Actinomadura</taxon>
    </lineage>
</organism>
<evidence type="ECO:0000313" key="2">
    <source>
        <dbReference type="EMBL" id="MBC6471145.1"/>
    </source>
</evidence>
<reference evidence="2 3" key="1">
    <citation type="submission" date="2020-06" db="EMBL/GenBank/DDBJ databases">
        <title>Actinomadura xiongansis sp. nov., isolated from soil of Baiyangdian.</title>
        <authorList>
            <person name="Zhang X."/>
        </authorList>
    </citation>
    <scope>NUCLEOTIDE SEQUENCE [LARGE SCALE GENOMIC DNA]</scope>
    <source>
        <strain evidence="2 3">HBUM206468</strain>
    </source>
</reference>
<keyword evidence="1" id="KW-0472">Membrane</keyword>
<sequence>MTPDELTEPERALWRAFPRGEEVDLRVGAAEADDPSDDTGWGAERTVRAEVITALLTGAVQPEPGHVPGMYLTGARVAGRLRLAHAEIIWPVRMRSCSFAEPVELDGARTRQVDLAGSRLTGLEAALAAIDGDLELAGCRCTGRLRLTGAHVAGALRLQRIRLEHTGGTALLANRLTVDDDLLCQEAVVAGEVQLAGAQIGGMLGLDEARLENPGGRALNAFNLTVGAHLWARRGFAAVGEIALGDAGVGRDLDLSGAHLRNPGANALFAHGLTVGTLLNLGHGFRADGAVRLRRAQIGGSLYLRDGRLANPGGDALDCRHVQGRELVMRTAEPIEGVVDLRHARFEVVRDDPDTWPAELRLDGLGYDALDPRLAAGRRLMWLRRTGGAYLPQVYEQLAGTYRRLGDETDARTVLLAKQRHRWRTLTWYARIWGRLQDLTVGYGYRPMRAGGWLVALTVLGTIVFGVDHPPAVRGGDPPAFNPLIYTLDLLLPIVDFGQERAYQPEHAQRWLAYALIAVGWLLATTIAAGITRALRRE</sequence>
<evidence type="ECO:0000313" key="3">
    <source>
        <dbReference type="Proteomes" id="UP000805614"/>
    </source>
</evidence>
<keyword evidence="3" id="KW-1185">Reference proteome</keyword>
<accession>A0ABR7M343</accession>
<feature type="transmembrane region" description="Helical" evidence="1">
    <location>
        <begin position="511"/>
        <end position="535"/>
    </location>
</feature>
<keyword evidence="1" id="KW-1133">Transmembrane helix</keyword>
<evidence type="ECO:0008006" key="4">
    <source>
        <dbReference type="Google" id="ProtNLM"/>
    </source>
</evidence>
<dbReference type="EMBL" id="JABVEC010000058">
    <property type="protein sequence ID" value="MBC6471145.1"/>
    <property type="molecule type" value="Genomic_DNA"/>
</dbReference>
<evidence type="ECO:0000256" key="1">
    <source>
        <dbReference type="SAM" id="Phobius"/>
    </source>
</evidence>
<gene>
    <name evidence="2" type="ORF">HKK74_37490</name>
</gene>